<keyword evidence="3" id="KW-1185">Reference proteome</keyword>
<dbReference type="InterPro" id="IPR036271">
    <property type="entry name" value="Tet_transcr_reg_TetR-rel_C_sf"/>
</dbReference>
<proteinExistence type="predicted"/>
<dbReference type="Proteomes" id="UP000192775">
    <property type="component" value="Chromosome"/>
</dbReference>
<dbReference type="InterPro" id="IPR001647">
    <property type="entry name" value="HTH_TetR"/>
</dbReference>
<dbReference type="GO" id="GO:0003700">
    <property type="term" value="F:DNA-binding transcription factor activity"/>
    <property type="evidence" value="ECO:0007669"/>
    <property type="project" value="TreeGrafter"/>
</dbReference>
<sequence length="190" mass="20419">MAFRDALISTPKGRRSRESILRAAASRFETDGFERATVRAIAKDAAIDPAMIIRYFGSKEGLFLAATTIELDLPRMESVPQADLGHALARHAVSLWDGETPGRALRILLRASAQDADAAARVRSVFAAQVLPLLPRGLADSALRASLITSQILGYAFGRYVIGLEPLVHLDAEEAARRLGASLQSVLDAA</sequence>
<organism evidence="2 3">
    <name type="scientific">Cnuibacter physcomitrellae</name>
    <dbReference type="NCBI Taxonomy" id="1619308"/>
    <lineage>
        <taxon>Bacteria</taxon>
        <taxon>Bacillati</taxon>
        <taxon>Actinomycetota</taxon>
        <taxon>Actinomycetes</taxon>
        <taxon>Micrococcales</taxon>
        <taxon>Microbacteriaceae</taxon>
        <taxon>Cnuibacter</taxon>
    </lineage>
</organism>
<dbReference type="PROSITE" id="PS50977">
    <property type="entry name" value="HTH_TETR_2"/>
    <property type="match status" value="1"/>
</dbReference>
<name>A0A1X9LFD6_9MICO</name>
<dbReference type="PANTHER" id="PTHR30055">
    <property type="entry name" value="HTH-TYPE TRANSCRIPTIONAL REGULATOR RUTR"/>
    <property type="match status" value="1"/>
</dbReference>
<gene>
    <name evidence="2" type="ORF">B5808_00350</name>
</gene>
<dbReference type="EMBL" id="CP020715">
    <property type="protein sequence ID" value="ARJ03853.1"/>
    <property type="molecule type" value="Genomic_DNA"/>
</dbReference>
<dbReference type="Pfam" id="PF00440">
    <property type="entry name" value="TetR_N"/>
    <property type="match status" value="1"/>
</dbReference>
<dbReference type="SUPFAM" id="SSF46689">
    <property type="entry name" value="Homeodomain-like"/>
    <property type="match status" value="1"/>
</dbReference>
<evidence type="ECO:0000256" key="1">
    <source>
        <dbReference type="ARBA" id="ARBA00023125"/>
    </source>
</evidence>
<dbReference type="InterPro" id="IPR041678">
    <property type="entry name" value="TetR_C_16"/>
</dbReference>
<dbReference type="InterPro" id="IPR050109">
    <property type="entry name" value="HTH-type_TetR-like_transc_reg"/>
</dbReference>
<dbReference type="PRINTS" id="PR00455">
    <property type="entry name" value="HTHTETR"/>
</dbReference>
<dbReference type="KEGG" id="cphy:B5808_00350"/>
<dbReference type="PANTHER" id="PTHR30055:SF235">
    <property type="entry name" value="TRANSCRIPTIONAL REGULATORY PROTEIN"/>
    <property type="match status" value="1"/>
</dbReference>
<keyword evidence="1" id="KW-0238">DNA-binding</keyword>
<dbReference type="Gene3D" id="1.10.357.10">
    <property type="entry name" value="Tetracycline Repressor, domain 2"/>
    <property type="match status" value="1"/>
</dbReference>
<evidence type="ECO:0000313" key="2">
    <source>
        <dbReference type="EMBL" id="ARJ03853.1"/>
    </source>
</evidence>
<dbReference type="GO" id="GO:0000976">
    <property type="term" value="F:transcription cis-regulatory region binding"/>
    <property type="evidence" value="ECO:0007669"/>
    <property type="project" value="TreeGrafter"/>
</dbReference>
<dbReference type="AlphaFoldDB" id="A0A1X9LFD6"/>
<dbReference type="SUPFAM" id="SSF48498">
    <property type="entry name" value="Tetracyclin repressor-like, C-terminal domain"/>
    <property type="match status" value="1"/>
</dbReference>
<reference evidence="2 3" key="1">
    <citation type="submission" date="2017-04" db="EMBL/GenBank/DDBJ databases">
        <authorList>
            <person name="Afonso C.L."/>
            <person name="Miller P.J."/>
            <person name="Scott M.A."/>
            <person name="Spackman E."/>
            <person name="Goraichik I."/>
            <person name="Dimitrov K.M."/>
            <person name="Suarez D.L."/>
            <person name="Swayne D.E."/>
        </authorList>
    </citation>
    <scope>NUCLEOTIDE SEQUENCE [LARGE SCALE GENOMIC DNA]</scope>
    <source>
        <strain evidence="3">XA(T)</strain>
    </source>
</reference>
<accession>A0A1X9LFD6</accession>
<dbReference type="Gene3D" id="1.10.10.60">
    <property type="entry name" value="Homeodomain-like"/>
    <property type="match status" value="1"/>
</dbReference>
<dbReference type="Pfam" id="PF17920">
    <property type="entry name" value="TetR_C_16"/>
    <property type="match status" value="1"/>
</dbReference>
<protein>
    <submittedName>
        <fullName evidence="2">Uncharacterized protein</fullName>
    </submittedName>
</protein>
<evidence type="ECO:0000313" key="3">
    <source>
        <dbReference type="Proteomes" id="UP000192775"/>
    </source>
</evidence>
<dbReference type="InterPro" id="IPR009057">
    <property type="entry name" value="Homeodomain-like_sf"/>
</dbReference>
<dbReference type="RefSeq" id="WP_085017665.1">
    <property type="nucleotide sequence ID" value="NZ_BMHD01000001.1"/>
</dbReference>
<dbReference type="STRING" id="1619308.B5808_00350"/>